<comment type="caution">
    <text evidence="1">The sequence shown here is derived from an EMBL/GenBank/DDBJ whole genome shotgun (WGS) entry which is preliminary data.</text>
</comment>
<dbReference type="RefSeq" id="WP_008040732.1">
    <property type="nucleotide sequence ID" value="NZ_JH725147.1"/>
</dbReference>
<gene>
    <name evidence="1" type="ORF">ME5_01969</name>
</gene>
<protein>
    <submittedName>
        <fullName evidence="1">Uncharacterized protein</fullName>
    </submittedName>
</protein>
<name>J0ZLY6_9HYPH</name>
<dbReference type="EMBL" id="AIMB01000008">
    <property type="protein sequence ID" value="EJF89418.1"/>
    <property type="molecule type" value="Genomic_DNA"/>
</dbReference>
<dbReference type="eggNOG" id="ENOG50335TQ">
    <property type="taxonomic scope" value="Bacteria"/>
</dbReference>
<reference evidence="1 2" key="1">
    <citation type="submission" date="2012-03" db="EMBL/GenBank/DDBJ databases">
        <title>The Genome Sequence of Bartonella tamiae Th239.</title>
        <authorList>
            <consortium name="The Broad Institute Genome Sequencing Platform"/>
            <consortium name="The Broad Institute Genome Sequencing Center for Infectious Disease"/>
            <person name="Feldgarden M."/>
            <person name="Kirby J."/>
            <person name="Kosoy M."/>
            <person name="Birtles R."/>
            <person name="Probert W.S."/>
            <person name="Chiaraviglio L."/>
            <person name="Young S.K."/>
            <person name="Zeng Q."/>
            <person name="Gargeya S."/>
            <person name="Fitzgerald M."/>
            <person name="Haas B."/>
            <person name="Abouelleil A."/>
            <person name="Alvarado L."/>
            <person name="Arachchi H.M."/>
            <person name="Berlin A."/>
            <person name="Chapman S.B."/>
            <person name="Gearin G."/>
            <person name="Goldberg J."/>
            <person name="Griggs A."/>
            <person name="Gujja S."/>
            <person name="Hansen M."/>
            <person name="Heiman D."/>
            <person name="Howarth C."/>
            <person name="Larimer J."/>
            <person name="Lui A."/>
            <person name="MacDonald P.J.P."/>
            <person name="McCowen C."/>
            <person name="Montmayeur A."/>
            <person name="Murphy C."/>
            <person name="Neiman D."/>
            <person name="Pearson M."/>
            <person name="Priest M."/>
            <person name="Roberts A."/>
            <person name="Saif S."/>
            <person name="Shea T."/>
            <person name="Sisk P."/>
            <person name="Stolte C."/>
            <person name="Sykes S."/>
            <person name="Wortman J."/>
            <person name="Nusbaum C."/>
            <person name="Birren B."/>
        </authorList>
    </citation>
    <scope>NUCLEOTIDE SEQUENCE [LARGE SCALE GENOMIC DNA]</scope>
    <source>
        <strain evidence="1 2">Th239</strain>
    </source>
</reference>
<evidence type="ECO:0000313" key="1">
    <source>
        <dbReference type="EMBL" id="EJF89418.1"/>
    </source>
</evidence>
<dbReference type="Proteomes" id="UP000008952">
    <property type="component" value="Unassembled WGS sequence"/>
</dbReference>
<dbReference type="AlphaFoldDB" id="J0ZLY6"/>
<organism evidence="1 2">
    <name type="scientific">Bartonella tamiae Th239</name>
    <dbReference type="NCBI Taxonomy" id="1094558"/>
    <lineage>
        <taxon>Bacteria</taxon>
        <taxon>Pseudomonadati</taxon>
        <taxon>Pseudomonadota</taxon>
        <taxon>Alphaproteobacteria</taxon>
        <taxon>Hyphomicrobiales</taxon>
        <taxon>Bartonellaceae</taxon>
        <taxon>Bartonella</taxon>
    </lineage>
</organism>
<dbReference type="OrthoDB" id="8688581at2"/>
<proteinExistence type="predicted"/>
<dbReference type="PATRIC" id="fig|1094558.3.peg.2120"/>
<evidence type="ECO:0000313" key="2">
    <source>
        <dbReference type="Proteomes" id="UP000008952"/>
    </source>
</evidence>
<dbReference type="HOGENOM" id="CLU_169674_0_0_5"/>
<accession>J0ZLY6</accession>
<sequence length="102" mass="11223">MIALLFSIPAWAQELPKFDPAKHCKTVSEFAGQGSSNMIYNGCIDMEQRAYNGLKDSWENVDTKTRSHCISIAQVGGSSYSTLKGCVDMESKAGSDKSEFEF</sequence>
<keyword evidence="2" id="KW-1185">Reference proteome</keyword>